<keyword evidence="2" id="KW-1133">Transmembrane helix</keyword>
<gene>
    <name evidence="3" type="ORF">B0H63DRAFT_445227</name>
</gene>
<feature type="region of interest" description="Disordered" evidence="1">
    <location>
        <begin position="17"/>
        <end position="57"/>
    </location>
</feature>
<reference evidence="3" key="2">
    <citation type="submission" date="2023-06" db="EMBL/GenBank/DDBJ databases">
        <authorList>
            <consortium name="Lawrence Berkeley National Laboratory"/>
            <person name="Haridas S."/>
            <person name="Hensen N."/>
            <person name="Bonometti L."/>
            <person name="Westerberg I."/>
            <person name="Brannstrom I.O."/>
            <person name="Guillou S."/>
            <person name="Cros-Aarteil S."/>
            <person name="Calhoun S."/>
            <person name="Kuo A."/>
            <person name="Mondo S."/>
            <person name="Pangilinan J."/>
            <person name="Riley R."/>
            <person name="LaButti K."/>
            <person name="Andreopoulos B."/>
            <person name="Lipzen A."/>
            <person name="Chen C."/>
            <person name="Yanf M."/>
            <person name="Daum C."/>
            <person name="Ng V."/>
            <person name="Clum A."/>
            <person name="Steindorff A."/>
            <person name="Ohm R."/>
            <person name="Martin F."/>
            <person name="Silar P."/>
            <person name="Natvig D."/>
            <person name="Lalanne C."/>
            <person name="Gautier V."/>
            <person name="Ament-velasquez S.L."/>
            <person name="Kruys A."/>
            <person name="Hutchinson M.I."/>
            <person name="Powell A.J."/>
            <person name="Barry K."/>
            <person name="Miller A.N."/>
            <person name="Grigoriev I.V."/>
            <person name="Debuchy R."/>
            <person name="Gladieux P."/>
            <person name="Thoren M.H."/>
            <person name="Johannesson H."/>
        </authorList>
    </citation>
    <scope>NUCLEOTIDE SEQUENCE</scope>
    <source>
        <strain evidence="3">CBS 232.78</strain>
    </source>
</reference>
<evidence type="ECO:0000256" key="1">
    <source>
        <dbReference type="SAM" id="MobiDB-lite"/>
    </source>
</evidence>
<organism evidence="3 4">
    <name type="scientific">Podospora didyma</name>
    <dbReference type="NCBI Taxonomy" id="330526"/>
    <lineage>
        <taxon>Eukaryota</taxon>
        <taxon>Fungi</taxon>
        <taxon>Dikarya</taxon>
        <taxon>Ascomycota</taxon>
        <taxon>Pezizomycotina</taxon>
        <taxon>Sordariomycetes</taxon>
        <taxon>Sordariomycetidae</taxon>
        <taxon>Sordariales</taxon>
        <taxon>Podosporaceae</taxon>
        <taxon>Podospora</taxon>
    </lineage>
</organism>
<dbReference type="Proteomes" id="UP001285441">
    <property type="component" value="Unassembled WGS sequence"/>
</dbReference>
<sequence>MANAEFVAANRHDLEGMQALPGDVDSGQGLHPTSAYTPYSQSQASAPKSPSQNWTTTESNGMYAAAGYNGGHNGGYNGGYNGQDHLPPSDGKRILGLRRTTLFLIITNIALAVALIAVGVTQSQAVRNAQNANSAQLATCNANLNSTNGGNTTTPNELQNSNSICFVTNSVIPNKAPGTPSPQCPNNLPTTEVDYKVPGTNLTFRRFCETDYPGSDLAQMPATSMLDCLALCAQLNIYQTSTLGPCVGVSWVYGDGKQGTGTSFCYPKSLMRTGGPKVGVESASLLTGNT</sequence>
<dbReference type="AlphaFoldDB" id="A0AAE0P8C9"/>
<dbReference type="EMBL" id="JAULSW010000001">
    <property type="protein sequence ID" value="KAK3395179.1"/>
    <property type="molecule type" value="Genomic_DNA"/>
</dbReference>
<name>A0AAE0P8C9_9PEZI</name>
<evidence type="ECO:0008006" key="5">
    <source>
        <dbReference type="Google" id="ProtNLM"/>
    </source>
</evidence>
<reference evidence="3" key="1">
    <citation type="journal article" date="2023" name="Mol. Phylogenet. Evol.">
        <title>Genome-scale phylogeny and comparative genomics of the fungal order Sordariales.</title>
        <authorList>
            <person name="Hensen N."/>
            <person name="Bonometti L."/>
            <person name="Westerberg I."/>
            <person name="Brannstrom I.O."/>
            <person name="Guillou S."/>
            <person name="Cros-Aarteil S."/>
            <person name="Calhoun S."/>
            <person name="Haridas S."/>
            <person name="Kuo A."/>
            <person name="Mondo S."/>
            <person name="Pangilinan J."/>
            <person name="Riley R."/>
            <person name="LaButti K."/>
            <person name="Andreopoulos B."/>
            <person name="Lipzen A."/>
            <person name="Chen C."/>
            <person name="Yan M."/>
            <person name="Daum C."/>
            <person name="Ng V."/>
            <person name="Clum A."/>
            <person name="Steindorff A."/>
            <person name="Ohm R.A."/>
            <person name="Martin F."/>
            <person name="Silar P."/>
            <person name="Natvig D.O."/>
            <person name="Lalanne C."/>
            <person name="Gautier V."/>
            <person name="Ament-Velasquez S.L."/>
            <person name="Kruys A."/>
            <person name="Hutchinson M.I."/>
            <person name="Powell A.J."/>
            <person name="Barry K."/>
            <person name="Miller A.N."/>
            <person name="Grigoriev I.V."/>
            <person name="Debuchy R."/>
            <person name="Gladieux P."/>
            <person name="Hiltunen Thoren M."/>
            <person name="Johannesson H."/>
        </authorList>
    </citation>
    <scope>NUCLEOTIDE SEQUENCE</scope>
    <source>
        <strain evidence="3">CBS 232.78</strain>
    </source>
</reference>
<keyword evidence="2" id="KW-0812">Transmembrane</keyword>
<keyword evidence="2" id="KW-0472">Membrane</keyword>
<keyword evidence="4" id="KW-1185">Reference proteome</keyword>
<comment type="caution">
    <text evidence="3">The sequence shown here is derived from an EMBL/GenBank/DDBJ whole genome shotgun (WGS) entry which is preliminary data.</text>
</comment>
<accession>A0AAE0P8C9</accession>
<evidence type="ECO:0000256" key="2">
    <source>
        <dbReference type="SAM" id="Phobius"/>
    </source>
</evidence>
<evidence type="ECO:0000313" key="3">
    <source>
        <dbReference type="EMBL" id="KAK3395179.1"/>
    </source>
</evidence>
<proteinExistence type="predicted"/>
<feature type="transmembrane region" description="Helical" evidence="2">
    <location>
        <begin position="102"/>
        <end position="120"/>
    </location>
</feature>
<protein>
    <recommendedName>
        <fullName evidence="5">Apple domain-containing protein</fullName>
    </recommendedName>
</protein>
<feature type="compositionally biased region" description="Low complexity" evidence="1">
    <location>
        <begin position="40"/>
        <end position="52"/>
    </location>
</feature>
<evidence type="ECO:0000313" key="4">
    <source>
        <dbReference type="Proteomes" id="UP001285441"/>
    </source>
</evidence>